<dbReference type="EMBL" id="BTCM01000005">
    <property type="protein sequence ID" value="GMK58276.1"/>
    <property type="molecule type" value="Genomic_DNA"/>
</dbReference>
<organism evidence="1 2">
    <name type="scientific">Cutaneotrichosporon spelunceum</name>
    <dbReference type="NCBI Taxonomy" id="1672016"/>
    <lineage>
        <taxon>Eukaryota</taxon>
        <taxon>Fungi</taxon>
        <taxon>Dikarya</taxon>
        <taxon>Basidiomycota</taxon>
        <taxon>Agaricomycotina</taxon>
        <taxon>Tremellomycetes</taxon>
        <taxon>Trichosporonales</taxon>
        <taxon>Trichosporonaceae</taxon>
        <taxon>Cutaneotrichosporon</taxon>
    </lineage>
</organism>
<accession>A0AAD3TXB8</accession>
<evidence type="ECO:0000313" key="1">
    <source>
        <dbReference type="EMBL" id="GMK58276.1"/>
    </source>
</evidence>
<evidence type="ECO:0000313" key="2">
    <source>
        <dbReference type="Proteomes" id="UP001222932"/>
    </source>
</evidence>
<keyword evidence="2" id="KW-1185">Reference proteome</keyword>
<protein>
    <submittedName>
        <fullName evidence="1">Uncharacterized protein</fullName>
    </submittedName>
</protein>
<reference evidence="1" key="1">
    <citation type="journal article" date="2023" name="BMC Genomics">
        <title>Chromosome-level genome assemblies of Cutaneotrichosporon spp. (Trichosporonales, Basidiomycota) reveal imbalanced evolution between nucleotide sequences and chromosome synteny.</title>
        <authorList>
            <person name="Kobayashi Y."/>
            <person name="Kayamori A."/>
            <person name="Aoki K."/>
            <person name="Shiwa Y."/>
            <person name="Matsutani M."/>
            <person name="Fujita N."/>
            <person name="Sugita T."/>
            <person name="Iwasaki W."/>
            <person name="Tanaka N."/>
            <person name="Takashima M."/>
        </authorList>
    </citation>
    <scope>NUCLEOTIDE SEQUENCE</scope>
    <source>
        <strain evidence="1">HIS016</strain>
    </source>
</reference>
<reference evidence="1" key="2">
    <citation type="submission" date="2023-06" db="EMBL/GenBank/DDBJ databases">
        <authorList>
            <person name="Kobayashi Y."/>
            <person name="Kayamori A."/>
            <person name="Aoki K."/>
            <person name="Shiwa Y."/>
            <person name="Fujita N."/>
            <person name="Sugita T."/>
            <person name="Iwasaki W."/>
            <person name="Tanaka N."/>
            <person name="Takashima M."/>
        </authorList>
    </citation>
    <scope>NUCLEOTIDE SEQUENCE</scope>
    <source>
        <strain evidence="1">HIS016</strain>
    </source>
</reference>
<dbReference type="AlphaFoldDB" id="A0AAD3TXB8"/>
<name>A0AAD3TXB8_9TREE</name>
<sequence length="269" mass="31055">MDDGSSCSKVRVQSWFGHLHSTFKQLLYERQQRKRELLFKEWRSAWETLLQTLEHNHLPSASLRINYRRWKNATDRVCASPKFIHTRFLATLLADYDLLLLLEEKAKERYSERLTAQNTCLEKHQATIDIGANLIRSLASAWEEMEEAVREFKSDMRSGRPRIASNRHPWAYGNVVIWSVNGTLSKDMILLSQDCSPAVSVSRLETDMKERKSKIADSNKHLAKTMAKIKGKMKVEMALERQRSAAISRGIEAMEGWQNELASKSFAII</sequence>
<proteinExistence type="predicted"/>
<comment type="caution">
    <text evidence="1">The sequence shown here is derived from an EMBL/GenBank/DDBJ whole genome shotgun (WGS) entry which is preliminary data.</text>
</comment>
<gene>
    <name evidence="1" type="ORF">CspeluHIS016_0503080</name>
</gene>
<dbReference type="Proteomes" id="UP001222932">
    <property type="component" value="Unassembled WGS sequence"/>
</dbReference>